<protein>
    <submittedName>
        <fullName evidence="2">15086_t:CDS:1</fullName>
    </submittedName>
</protein>
<keyword evidence="1" id="KW-0175">Coiled coil</keyword>
<feature type="non-terminal residue" evidence="2">
    <location>
        <position position="1"/>
    </location>
</feature>
<reference evidence="2 3" key="1">
    <citation type="submission" date="2021-06" db="EMBL/GenBank/DDBJ databases">
        <authorList>
            <person name="Kallberg Y."/>
            <person name="Tangrot J."/>
            <person name="Rosling A."/>
        </authorList>
    </citation>
    <scope>NUCLEOTIDE SEQUENCE [LARGE SCALE GENOMIC DNA]</scope>
    <source>
        <strain evidence="2 3">120-4 pot B 10/14</strain>
    </source>
</reference>
<feature type="coiled-coil region" evidence="1">
    <location>
        <begin position="170"/>
        <end position="218"/>
    </location>
</feature>
<dbReference type="EMBL" id="CAJVQB010001693">
    <property type="protein sequence ID" value="CAG8546278.1"/>
    <property type="molecule type" value="Genomic_DNA"/>
</dbReference>
<evidence type="ECO:0000313" key="2">
    <source>
        <dbReference type="EMBL" id="CAG8546278.1"/>
    </source>
</evidence>
<organism evidence="2 3">
    <name type="scientific">Gigaspora margarita</name>
    <dbReference type="NCBI Taxonomy" id="4874"/>
    <lineage>
        <taxon>Eukaryota</taxon>
        <taxon>Fungi</taxon>
        <taxon>Fungi incertae sedis</taxon>
        <taxon>Mucoromycota</taxon>
        <taxon>Glomeromycotina</taxon>
        <taxon>Glomeromycetes</taxon>
        <taxon>Diversisporales</taxon>
        <taxon>Gigasporaceae</taxon>
        <taxon>Gigaspora</taxon>
    </lineage>
</organism>
<keyword evidence="3" id="KW-1185">Reference proteome</keyword>
<dbReference type="Proteomes" id="UP000789901">
    <property type="component" value="Unassembled WGS sequence"/>
</dbReference>
<accession>A0ABN7UDM0</accession>
<evidence type="ECO:0000313" key="3">
    <source>
        <dbReference type="Proteomes" id="UP000789901"/>
    </source>
</evidence>
<sequence>NDHACLNMYDNRSSRLSDCERKAQQTMLLIDAPFIYTKISMKVCCNRQITVDVSRTAFPQTRLYINGKKVDEKDQKDLGGLVAAEGQAMTFLDLSAVGHGNFAPLGDNLHWNAIWSLCCGQTNGYTEEARNAARCCSFKIILTDVENIVEDIENFCCNLKEVESREGVFLKEFKEKANKNQMVLDKLRKSNIRMSKRLDKYENDEKERANDLKRLVNQFYL</sequence>
<proteinExistence type="predicted"/>
<comment type="caution">
    <text evidence="2">The sequence shown here is derived from an EMBL/GenBank/DDBJ whole genome shotgun (WGS) entry which is preliminary data.</text>
</comment>
<gene>
    <name evidence="2" type="ORF">GMARGA_LOCUS4333</name>
</gene>
<evidence type="ECO:0000256" key="1">
    <source>
        <dbReference type="SAM" id="Coils"/>
    </source>
</evidence>
<name>A0ABN7UDM0_GIGMA</name>